<keyword evidence="7" id="KW-1185">Reference proteome</keyword>
<dbReference type="HOGENOM" id="CLU_042829_0_2_1"/>
<dbReference type="GO" id="GO:0006285">
    <property type="term" value="P:base-excision repair, AP site formation"/>
    <property type="evidence" value="ECO:0007669"/>
    <property type="project" value="InterPro"/>
</dbReference>
<keyword evidence="2" id="KW-0378">Hydrolase</keyword>
<gene>
    <name evidence="6" type="ORF">SCHCODRAFT_67576</name>
</gene>
<dbReference type="eggNOG" id="KOG4120">
    <property type="taxonomic scope" value="Eukaryota"/>
</dbReference>
<feature type="non-terminal residue" evidence="6">
    <location>
        <position position="167"/>
    </location>
</feature>
<organism evidence="7">
    <name type="scientific">Schizophyllum commune (strain H4-8 / FGSC 9210)</name>
    <name type="common">Split gill fungus</name>
    <dbReference type="NCBI Taxonomy" id="578458"/>
    <lineage>
        <taxon>Eukaryota</taxon>
        <taxon>Fungi</taxon>
        <taxon>Dikarya</taxon>
        <taxon>Basidiomycota</taxon>
        <taxon>Agaricomycotina</taxon>
        <taxon>Agaricomycetes</taxon>
        <taxon>Agaricomycetidae</taxon>
        <taxon>Agaricales</taxon>
        <taxon>Schizophyllaceae</taxon>
        <taxon>Schizophyllum</taxon>
    </lineage>
</organism>
<dbReference type="GO" id="GO:0008263">
    <property type="term" value="F:pyrimidine-specific mismatch base pair DNA N-glycosylase activity"/>
    <property type="evidence" value="ECO:0007669"/>
    <property type="project" value="TreeGrafter"/>
</dbReference>
<dbReference type="InterPro" id="IPR005122">
    <property type="entry name" value="Uracil-DNA_glycosylase-like"/>
</dbReference>
<dbReference type="GeneID" id="9591003"/>
<reference evidence="6 7" key="1">
    <citation type="journal article" date="2010" name="Nat. Biotechnol.">
        <title>Genome sequence of the model mushroom Schizophyllum commune.</title>
        <authorList>
            <person name="Ohm R.A."/>
            <person name="de Jong J.F."/>
            <person name="Lugones L.G."/>
            <person name="Aerts A."/>
            <person name="Kothe E."/>
            <person name="Stajich J.E."/>
            <person name="de Vries R.P."/>
            <person name="Record E."/>
            <person name="Levasseur A."/>
            <person name="Baker S.E."/>
            <person name="Bartholomew K.A."/>
            <person name="Coutinho P.M."/>
            <person name="Erdmann S."/>
            <person name="Fowler T.J."/>
            <person name="Gathman A.C."/>
            <person name="Lombard V."/>
            <person name="Henrissat B."/>
            <person name="Knabe N."/>
            <person name="Kuees U."/>
            <person name="Lilly W.W."/>
            <person name="Lindquist E."/>
            <person name="Lucas S."/>
            <person name="Magnuson J.K."/>
            <person name="Piumi F."/>
            <person name="Raudaskoski M."/>
            <person name="Salamov A."/>
            <person name="Schmutz J."/>
            <person name="Schwarze F.W.M.R."/>
            <person name="vanKuyk P.A."/>
            <person name="Horton J.S."/>
            <person name="Grigoriev I.V."/>
            <person name="Woesten H.A.B."/>
        </authorList>
    </citation>
    <scope>NUCLEOTIDE SEQUENCE [LARGE SCALE GENOMIC DNA]</scope>
    <source>
        <strain evidence="7">H4-8 / FGSC 9210</strain>
    </source>
</reference>
<name>D8Q1S3_SCHCM</name>
<sequence>MFCGFSPGEMSAETGHHFGNPTNAFWRSLHGSGLTTAEKALHPSEDGTMPERFSLGLTNLVTRPTNSANELSAAEMRAGAATVLAKAARYRPRVVCYVGNQIADIMYEAVVKTHLMPSSGSPSKIPPRVAKRKNAPPRHGLEPYKIVHAEGSGSVRETLFFIMGSTS</sequence>
<dbReference type="CDD" id="cd10028">
    <property type="entry name" value="UDG-F2_TDG_MUG"/>
    <property type="match status" value="1"/>
</dbReference>
<feature type="domain" description="Uracil-DNA glycosylase-like" evidence="5">
    <location>
        <begin position="1"/>
        <end position="114"/>
    </location>
</feature>
<evidence type="ECO:0000256" key="1">
    <source>
        <dbReference type="ARBA" id="ARBA00022763"/>
    </source>
</evidence>
<dbReference type="KEGG" id="scm:SCHCO_02497584"/>
<dbReference type="InterPro" id="IPR036895">
    <property type="entry name" value="Uracil-DNA_glycosylase-like_sf"/>
</dbReference>
<dbReference type="VEuPathDB" id="FungiDB:SCHCODRAFT_02497584"/>
<keyword evidence="1" id="KW-0227">DNA damage</keyword>
<dbReference type="OrthoDB" id="565731at2759"/>
<evidence type="ECO:0000259" key="5">
    <source>
        <dbReference type="Pfam" id="PF03167"/>
    </source>
</evidence>
<evidence type="ECO:0000256" key="3">
    <source>
        <dbReference type="ARBA" id="ARBA00023204"/>
    </source>
</evidence>
<keyword evidence="3" id="KW-0234">DNA repair</keyword>
<dbReference type="Pfam" id="PF03167">
    <property type="entry name" value="UDG"/>
    <property type="match status" value="1"/>
</dbReference>
<dbReference type="Gene3D" id="3.40.470.10">
    <property type="entry name" value="Uracil-DNA glycosylase-like domain"/>
    <property type="match status" value="1"/>
</dbReference>
<dbReference type="Proteomes" id="UP000007431">
    <property type="component" value="Unassembled WGS sequence"/>
</dbReference>
<dbReference type="PANTHER" id="PTHR12159:SF9">
    <property type="entry name" value="G_T MISMATCH-SPECIFIC THYMINE DNA GLYCOSYLASE"/>
    <property type="match status" value="1"/>
</dbReference>
<accession>D8Q1S3</accession>
<evidence type="ECO:0000256" key="2">
    <source>
        <dbReference type="ARBA" id="ARBA00022801"/>
    </source>
</evidence>
<dbReference type="OMA" id="QFTELHT"/>
<dbReference type="GO" id="GO:0004844">
    <property type="term" value="F:uracil DNA N-glycosylase activity"/>
    <property type="evidence" value="ECO:0007669"/>
    <property type="project" value="TreeGrafter"/>
</dbReference>
<dbReference type="EMBL" id="GL377305">
    <property type="protein sequence ID" value="EFI97996.1"/>
    <property type="molecule type" value="Genomic_DNA"/>
</dbReference>
<evidence type="ECO:0000256" key="4">
    <source>
        <dbReference type="SAM" id="MobiDB-lite"/>
    </source>
</evidence>
<proteinExistence type="predicted"/>
<dbReference type="PANTHER" id="PTHR12159">
    <property type="entry name" value="G/T AND G/U MISMATCH-SPECIFIC DNA GLYCOSYLASE"/>
    <property type="match status" value="1"/>
</dbReference>
<protein>
    <recommendedName>
        <fullName evidence="5">Uracil-DNA glycosylase-like domain-containing protein</fullName>
    </recommendedName>
</protein>
<evidence type="ECO:0000313" key="6">
    <source>
        <dbReference type="EMBL" id="EFI97996.1"/>
    </source>
</evidence>
<dbReference type="AlphaFoldDB" id="D8Q1S3"/>
<feature type="region of interest" description="Disordered" evidence="4">
    <location>
        <begin position="118"/>
        <end position="140"/>
    </location>
</feature>
<dbReference type="STRING" id="578458.D8Q1S3"/>
<dbReference type="SUPFAM" id="SSF52141">
    <property type="entry name" value="Uracil-DNA glycosylase-like"/>
    <property type="match status" value="1"/>
</dbReference>
<dbReference type="InParanoid" id="D8Q1S3"/>
<evidence type="ECO:0000313" key="7">
    <source>
        <dbReference type="Proteomes" id="UP000007431"/>
    </source>
</evidence>
<dbReference type="InterPro" id="IPR015637">
    <property type="entry name" value="MUG/TDG"/>
</dbReference>